<sequence>MLTFVIRGVFLVSILGWYSAIVWKIIDGYFQDEFRAYLQEEYRKHPRIKADVESAGAVDKGPVPSALPAEPSLSHGIAETYGSNAACPADIADACPRAIVSSGKKPEEAVAGGTSEIAVAVGAGTTEKNTFPANAARSAQESRKSPPSGSDTRDKEQRPGAINQDADREEAPIEGSVLPHPASTRRAEKPRRRLDKKTLLRASKEVLKEISRKMPRNRRVNTLVLTNADFAAARTRTRDDGDDDFSEFEEEEKDQRVRKEGVLVSELPFKPKADIGDLDRVTAEEFCPLTLEDEASCGETTTWP</sequence>
<dbReference type="EMBL" id="QBLH01001363">
    <property type="protein sequence ID" value="TGZ52227.1"/>
    <property type="molecule type" value="Genomic_DNA"/>
</dbReference>
<accession>A0A4S2KVW5</accession>
<gene>
    <name evidence="3" type="ORF">DBV15_03768</name>
</gene>
<evidence type="ECO:0000313" key="3">
    <source>
        <dbReference type="EMBL" id="TGZ52227.1"/>
    </source>
</evidence>
<evidence type="ECO:0000256" key="2">
    <source>
        <dbReference type="SAM" id="Phobius"/>
    </source>
</evidence>
<keyword evidence="2" id="KW-0812">Transmembrane</keyword>
<dbReference type="AlphaFoldDB" id="A0A4S2KVW5"/>
<keyword evidence="2" id="KW-1133">Transmembrane helix</keyword>
<feature type="region of interest" description="Disordered" evidence="1">
    <location>
        <begin position="131"/>
        <end position="197"/>
    </location>
</feature>
<protein>
    <submittedName>
        <fullName evidence="3">Uncharacterized protein</fullName>
    </submittedName>
</protein>
<proteinExistence type="predicted"/>
<evidence type="ECO:0000256" key="1">
    <source>
        <dbReference type="SAM" id="MobiDB-lite"/>
    </source>
</evidence>
<dbReference type="Proteomes" id="UP000310200">
    <property type="component" value="Unassembled WGS sequence"/>
</dbReference>
<comment type="caution">
    <text evidence="3">The sequence shown here is derived from an EMBL/GenBank/DDBJ whole genome shotgun (WGS) entry which is preliminary data.</text>
</comment>
<keyword evidence="2" id="KW-0472">Membrane</keyword>
<reference evidence="3 4" key="1">
    <citation type="journal article" date="2019" name="Philos. Trans. R. Soc. Lond., B, Biol. Sci.">
        <title>Ant behaviour and brain gene expression of defending hosts depend on the ecological success of the intruding social parasite.</title>
        <authorList>
            <person name="Kaur R."/>
            <person name="Stoldt M."/>
            <person name="Jongepier E."/>
            <person name="Feldmeyer B."/>
            <person name="Menzel F."/>
            <person name="Bornberg-Bauer E."/>
            <person name="Foitzik S."/>
        </authorList>
    </citation>
    <scope>NUCLEOTIDE SEQUENCE [LARGE SCALE GENOMIC DNA]</scope>
    <source>
        <tissue evidence="3">Whole body</tissue>
    </source>
</reference>
<name>A0A4S2KVW5_9HYME</name>
<keyword evidence="4" id="KW-1185">Reference proteome</keyword>
<organism evidence="3 4">
    <name type="scientific">Temnothorax longispinosus</name>
    <dbReference type="NCBI Taxonomy" id="300112"/>
    <lineage>
        <taxon>Eukaryota</taxon>
        <taxon>Metazoa</taxon>
        <taxon>Ecdysozoa</taxon>
        <taxon>Arthropoda</taxon>
        <taxon>Hexapoda</taxon>
        <taxon>Insecta</taxon>
        <taxon>Pterygota</taxon>
        <taxon>Neoptera</taxon>
        <taxon>Endopterygota</taxon>
        <taxon>Hymenoptera</taxon>
        <taxon>Apocrita</taxon>
        <taxon>Aculeata</taxon>
        <taxon>Formicoidea</taxon>
        <taxon>Formicidae</taxon>
        <taxon>Myrmicinae</taxon>
        <taxon>Temnothorax</taxon>
    </lineage>
</organism>
<feature type="transmembrane region" description="Helical" evidence="2">
    <location>
        <begin position="6"/>
        <end position="26"/>
    </location>
</feature>
<evidence type="ECO:0000313" key="4">
    <source>
        <dbReference type="Proteomes" id="UP000310200"/>
    </source>
</evidence>